<comment type="caution">
    <text evidence="2">The sequence shown here is derived from an EMBL/GenBank/DDBJ whole genome shotgun (WGS) entry which is preliminary data.</text>
</comment>
<evidence type="ECO:0000256" key="1">
    <source>
        <dbReference type="SAM" id="Coils"/>
    </source>
</evidence>
<dbReference type="EMBL" id="JAMKFB020000022">
    <property type="protein sequence ID" value="KAL0161467.1"/>
    <property type="molecule type" value="Genomic_DNA"/>
</dbReference>
<feature type="non-terminal residue" evidence="2">
    <location>
        <position position="1"/>
    </location>
</feature>
<reference evidence="2 3" key="1">
    <citation type="submission" date="2024-05" db="EMBL/GenBank/DDBJ databases">
        <title>Genome sequencing and assembly of Indian major carp, Cirrhinus mrigala (Hamilton, 1822).</title>
        <authorList>
            <person name="Mohindra V."/>
            <person name="Chowdhury L.M."/>
            <person name="Lal K."/>
            <person name="Jena J.K."/>
        </authorList>
    </citation>
    <scope>NUCLEOTIDE SEQUENCE [LARGE SCALE GENOMIC DNA]</scope>
    <source>
        <strain evidence="2">CM1030</strain>
        <tissue evidence="2">Blood</tissue>
    </source>
</reference>
<proteinExistence type="predicted"/>
<dbReference type="Proteomes" id="UP001529510">
    <property type="component" value="Unassembled WGS sequence"/>
</dbReference>
<feature type="coiled-coil region" evidence="1">
    <location>
        <begin position="54"/>
        <end position="81"/>
    </location>
</feature>
<evidence type="ECO:0000313" key="2">
    <source>
        <dbReference type="EMBL" id="KAL0161467.1"/>
    </source>
</evidence>
<evidence type="ECO:0000313" key="3">
    <source>
        <dbReference type="Proteomes" id="UP001529510"/>
    </source>
</evidence>
<keyword evidence="1" id="KW-0175">Coiled coil</keyword>
<keyword evidence="3" id="KW-1185">Reference proteome</keyword>
<accession>A0ABD0NIK3</accession>
<organism evidence="2 3">
    <name type="scientific">Cirrhinus mrigala</name>
    <name type="common">Mrigala</name>
    <dbReference type="NCBI Taxonomy" id="683832"/>
    <lineage>
        <taxon>Eukaryota</taxon>
        <taxon>Metazoa</taxon>
        <taxon>Chordata</taxon>
        <taxon>Craniata</taxon>
        <taxon>Vertebrata</taxon>
        <taxon>Euteleostomi</taxon>
        <taxon>Actinopterygii</taxon>
        <taxon>Neopterygii</taxon>
        <taxon>Teleostei</taxon>
        <taxon>Ostariophysi</taxon>
        <taxon>Cypriniformes</taxon>
        <taxon>Cyprinidae</taxon>
        <taxon>Labeoninae</taxon>
        <taxon>Labeonini</taxon>
        <taxon>Cirrhinus</taxon>
    </lineage>
</organism>
<sequence>TIFLEYWVCLFLNKPIFAPHLSPESIMTERTDQTSDSAGSDHLRAALHQQGVLLGSQAAQLNAARREVEGLNAQVADLMLQSAAGGFPFPLPMGIFRSLTPIARHSTMEIPTPVGHSSPSAPWSFRSKPAVMPLKRPGLLS</sequence>
<dbReference type="AlphaFoldDB" id="A0ABD0NIK3"/>
<gene>
    <name evidence="2" type="ORF">M9458_045192</name>
</gene>
<name>A0ABD0NIK3_CIRMR</name>
<protein>
    <submittedName>
        <fullName evidence="2">Uncharacterized protein</fullName>
    </submittedName>
</protein>
<feature type="non-terminal residue" evidence="2">
    <location>
        <position position="141"/>
    </location>
</feature>